<name>A0A3G5A909_9VIRU</name>
<protein>
    <submittedName>
        <fullName evidence="1">Uncharacterized protein</fullName>
    </submittedName>
</protein>
<dbReference type="EMBL" id="MK072393">
    <property type="protein sequence ID" value="AYV83747.1"/>
    <property type="molecule type" value="Genomic_DNA"/>
</dbReference>
<organism evidence="1">
    <name type="scientific">Hyperionvirus sp</name>
    <dbReference type="NCBI Taxonomy" id="2487770"/>
    <lineage>
        <taxon>Viruses</taxon>
        <taxon>Varidnaviria</taxon>
        <taxon>Bamfordvirae</taxon>
        <taxon>Nucleocytoviricota</taxon>
        <taxon>Megaviricetes</taxon>
        <taxon>Imitervirales</taxon>
        <taxon>Mimiviridae</taxon>
        <taxon>Klosneuvirinae</taxon>
    </lineage>
</organism>
<gene>
    <name evidence="1" type="ORF">Hyperionvirus11_20</name>
</gene>
<accession>A0A3G5A909</accession>
<sequence>MAETKELAGLEKQLKQFRFVLITTWEEIAYESVLEIAKSVGEVKEVLMSDGNECFLALVEYHGPIDLVDLDLPEGLDGMLEWGSVEEFKKKKAPRHGVDYGRWRYGEEKFDAVMEKLDLFPINYENANATIDNGEGVCCVCGEIANALKSPFYKFDMAHKYIVCVDTMFVTSGCRKILQTKFEAEGIEIPTKKFMVV</sequence>
<proteinExistence type="predicted"/>
<reference evidence="1" key="1">
    <citation type="submission" date="2018-10" db="EMBL/GenBank/DDBJ databases">
        <title>Hidden diversity of soil giant viruses.</title>
        <authorList>
            <person name="Schulz F."/>
            <person name="Alteio L."/>
            <person name="Goudeau D."/>
            <person name="Ryan E.M."/>
            <person name="Malmstrom R.R."/>
            <person name="Blanchard J."/>
            <person name="Woyke T."/>
        </authorList>
    </citation>
    <scope>NUCLEOTIDE SEQUENCE</scope>
    <source>
        <strain evidence="1">HYV1</strain>
    </source>
</reference>
<evidence type="ECO:0000313" key="1">
    <source>
        <dbReference type="EMBL" id="AYV83747.1"/>
    </source>
</evidence>